<dbReference type="Pfam" id="PF13385">
    <property type="entry name" value="Laminin_G_3"/>
    <property type="match status" value="1"/>
</dbReference>
<dbReference type="SUPFAM" id="SSF50729">
    <property type="entry name" value="PH domain-like"/>
    <property type="match status" value="1"/>
</dbReference>
<dbReference type="SUPFAM" id="SSF81837">
    <property type="entry name" value="BEACH domain"/>
    <property type="match status" value="1"/>
</dbReference>
<dbReference type="EMBL" id="GL376573">
    <property type="status" value="NOT_ANNOTATED_CDS"/>
    <property type="molecule type" value="Genomic_DNA"/>
</dbReference>
<reference evidence="7" key="1">
    <citation type="journal article" date="2010" name="Genome Biol.">
        <title>Genome sequence of the necrotrophic plant pathogen Pythium ultimum reveals original pathogenicity mechanisms and effector repertoire.</title>
        <authorList>
            <person name="Levesque C.A."/>
            <person name="Brouwer H."/>
            <person name="Cano L."/>
            <person name="Hamilton J.P."/>
            <person name="Holt C."/>
            <person name="Huitema E."/>
            <person name="Raffaele S."/>
            <person name="Robideau G.P."/>
            <person name="Thines M."/>
            <person name="Win J."/>
            <person name="Zerillo M.M."/>
            <person name="Beakes G.W."/>
            <person name="Boore J.L."/>
            <person name="Busam D."/>
            <person name="Dumas B."/>
            <person name="Ferriera S."/>
            <person name="Fuerstenberg S.I."/>
            <person name="Gachon C.M."/>
            <person name="Gaulin E."/>
            <person name="Govers F."/>
            <person name="Grenville-Briggs L."/>
            <person name="Horner N."/>
            <person name="Hostetler J."/>
            <person name="Jiang R.H."/>
            <person name="Johnson J."/>
            <person name="Krajaejun T."/>
            <person name="Lin H."/>
            <person name="Meijer H.J."/>
            <person name="Moore B."/>
            <person name="Morris P."/>
            <person name="Phuntmart V."/>
            <person name="Puiu D."/>
            <person name="Shetty J."/>
            <person name="Stajich J.E."/>
            <person name="Tripathy S."/>
            <person name="Wawra S."/>
            <person name="van West P."/>
            <person name="Whitty B.R."/>
            <person name="Coutinho P.M."/>
            <person name="Henrissat B."/>
            <person name="Martin F."/>
            <person name="Thomas P.D."/>
            <person name="Tyler B.M."/>
            <person name="De Vries R.P."/>
            <person name="Kamoun S."/>
            <person name="Yandell M."/>
            <person name="Tisserat N."/>
            <person name="Buell C.R."/>
        </authorList>
    </citation>
    <scope>NUCLEOTIDE SEQUENCE</scope>
    <source>
        <strain evidence="7">DAOM:BR144</strain>
    </source>
</reference>
<dbReference type="Pfam" id="PF14844">
    <property type="entry name" value="PH_BEACH"/>
    <property type="match status" value="1"/>
</dbReference>
<feature type="region of interest" description="Disordered" evidence="4">
    <location>
        <begin position="1688"/>
        <end position="1753"/>
    </location>
</feature>
<dbReference type="InterPro" id="IPR011993">
    <property type="entry name" value="PH-like_dom_sf"/>
</dbReference>
<evidence type="ECO:0000256" key="4">
    <source>
        <dbReference type="SAM" id="MobiDB-lite"/>
    </source>
</evidence>
<dbReference type="InterPro" id="IPR036372">
    <property type="entry name" value="BEACH_dom_sf"/>
</dbReference>
<feature type="domain" description="BEACH" evidence="5">
    <location>
        <begin position="2095"/>
        <end position="2393"/>
    </location>
</feature>
<evidence type="ECO:0000313" key="7">
    <source>
        <dbReference type="Proteomes" id="UP000019132"/>
    </source>
</evidence>
<dbReference type="Proteomes" id="UP000019132">
    <property type="component" value="Unassembled WGS sequence"/>
</dbReference>
<reference evidence="7" key="2">
    <citation type="submission" date="2010-04" db="EMBL/GenBank/DDBJ databases">
        <authorList>
            <person name="Buell R."/>
            <person name="Hamilton J."/>
            <person name="Hostetler J."/>
        </authorList>
    </citation>
    <scope>NUCLEOTIDE SEQUENCE [LARGE SCALE GENOMIC DNA]</scope>
    <source>
        <strain evidence="7">DAOM:BR144</strain>
    </source>
</reference>
<dbReference type="Pfam" id="PF15787">
    <property type="entry name" value="DUF4704"/>
    <property type="match status" value="1"/>
</dbReference>
<keyword evidence="2" id="KW-0677">Repeat</keyword>
<dbReference type="InterPro" id="IPR015943">
    <property type="entry name" value="WD40/YVTN_repeat-like_dom_sf"/>
</dbReference>
<dbReference type="VEuPathDB" id="FungiDB:PYU1_G005674"/>
<dbReference type="SUPFAM" id="SSF50978">
    <property type="entry name" value="WD40 repeat-like"/>
    <property type="match status" value="1"/>
</dbReference>
<dbReference type="SUPFAM" id="SSF49899">
    <property type="entry name" value="Concanavalin A-like lectins/glucanases"/>
    <property type="match status" value="1"/>
</dbReference>
<dbReference type="Pfam" id="PF02138">
    <property type="entry name" value="Beach"/>
    <property type="match status" value="1"/>
</dbReference>
<name>K3WL43_GLOUD</name>
<proteinExistence type="predicted"/>
<dbReference type="STRING" id="431595.K3WL43"/>
<dbReference type="Gene3D" id="2.30.29.30">
    <property type="entry name" value="Pleckstrin-homology domain (PH domain)/Phosphotyrosine-binding domain (PTB)"/>
    <property type="match status" value="1"/>
</dbReference>
<feature type="region of interest" description="Disordered" evidence="4">
    <location>
        <begin position="1528"/>
        <end position="1564"/>
    </location>
</feature>
<dbReference type="EnsemblProtists" id="PYU1_T005685">
    <property type="protein sequence ID" value="PYU1_T005685"/>
    <property type="gene ID" value="PYU1_G005674"/>
</dbReference>
<dbReference type="InParanoid" id="K3WL43"/>
<dbReference type="Gene3D" id="2.130.10.10">
    <property type="entry name" value="YVTN repeat-like/Quinoprotein amine dehydrogenase"/>
    <property type="match status" value="1"/>
</dbReference>
<dbReference type="PROSITE" id="PS50082">
    <property type="entry name" value="WD_REPEATS_2"/>
    <property type="match status" value="1"/>
</dbReference>
<feature type="compositionally biased region" description="Acidic residues" evidence="4">
    <location>
        <begin position="1704"/>
        <end position="1718"/>
    </location>
</feature>
<dbReference type="InterPro" id="IPR050865">
    <property type="entry name" value="BEACH_Domain"/>
</dbReference>
<dbReference type="HOGENOM" id="CLU_226002_0_0_1"/>
<dbReference type="PANTHER" id="PTHR13743:SF163">
    <property type="entry name" value="BEACH DOMAIN-CONTAINING PROTEIN"/>
    <property type="match status" value="1"/>
</dbReference>
<dbReference type="InterPro" id="IPR013320">
    <property type="entry name" value="ConA-like_dom_sf"/>
</dbReference>
<keyword evidence="7" id="KW-1185">Reference proteome</keyword>
<feature type="region of interest" description="Disordered" evidence="4">
    <location>
        <begin position="1836"/>
        <end position="1861"/>
    </location>
</feature>
<sequence length="2789" mass="307451">MEPLGPDAADGDVVTHFLKRLCDVEYSEADAAKVQIRHPAVLKTLFTTIVGVVEEAQQIQTLDALINLVRSSCGNIEACFSVGLQRDVLRFLSERGLFTDPCLTVQVLKKILRLLLYLANHSVNLDDIRAMLGVFRSVRLVHEEPDDTAVSYYLSTLEMIARDSFGPASFFDLSGELSGLILPVLDSFPNNGYTFCTWIKFETLPEVAAPLFTFCGKTGVGIMCSIVKSSLMITCFDKKKNDGHVEVPDLITPGKWHFLCITHTHRQIRGSKLDVYLNADLRQSLKLAYPNTTLMAPVVKSLIGMRESYGTSTLRVLLGPMALFGQALPANIISNIKSVDEYDALVFQFNSYISSSSTSSGVALSGPPSGSSSSSLISGSSSDGLLLAYDARHCDRSKGVCYDSSGNGNHAEAASVRLRHASTFKQSVAQLGGPLICLPLLVTSRVTAPSASGNVEETGVVTASNGTASSGVTAQFDEDSEFLQHMSDLIARPLGVKCIPKVLLLIAEIMRHSLVNKFIFRRNQGVRLTALLLRSLSPNYLTADLLTAIERLRSAVISDRTLSDEIYKFLLFNFRVWVNAPVDLQMNLFDKLEIMTRKDESSFSAVSTRHFLRVLSWIYWKESQSTSLRRAKEYTSEEIDLLRKRVLAIIKIVLCEAQPAAPKSATTSVISRATIKGKEAKSQLSYESTRSLIFCMIGKPTNPMLAGVNADGTPAMQDNGDQQSMAAAFSAVAKSMSEGEQEAGSAVENVPEADLPDLLQLMIELSVQPTAPAGLLDLFARLGGLRIWLPLLEFSNDAIRVMTLRLLRTYLFLKCGCTQDREKANSPDKIHLSIGDAYLIMLALKPEVSPVTMGVYSEMLLMILGIQVSEDDMKALDGKTEAFDSLIDEEILVTATIWHGNMMFPFLSMVRSSPLPIRVVAIRHLMIIFGSATVTSTINRHYLIFNSISSMNGTATVSSTTEQIPIIEAILSLRGADQTEQDTHTTPPRSLFGIELRGCPGVPLSQLRELVLNASESEEVRVNAMYSIVALEDFDFLRNLLTLNVDGERKKQTNANAMVYKEMSSRLKLALIELMAAMQPSGCVDFITDYSYDLISSIVCLEARSNELAWFLLQDPFTSLSRFISSREQLEVVVVSLLKATLGKMSEILSADLNLRGKQDPPSRESVLWSNAESLATVAAAVVLHYDPDTLGKVDPASVKEGTDSRDDTTDPSMIFWRCERVIWHEAELVDAILGIWQHFTSLFHVDNDASFNRRSSNAPRYIPPGSRSADGGGQSPPSGISRQSSNSRESSSAANRASSGRLSFGFNVLGTSGAPPTVASAPVTARPHPGGPMRQVLQLLLRNFYLILLEDSEKSAAGNEHDHFTTSQLRMPFKSVFFARLNKFEYYLNAMGLGRDTTQFESSFTPSRGSVSGAAGPGLIATSDCVKAAPGDETSLMLWLIPELAHLIDRVRRKFWSDSAVKLAGILAGLVPVSLRSSDELASLLARNDFVVNNQEVRRRDGFYHEQVAHAREGRALKRISMLGEETHERNRAQAELQRIGRSTRTSSSSSFSSSKNGSTDNDELEQQAQVWLQRVKAKDIDDWMKLRVLLKWGIRHVWGAEQNDEDALIDGMENVDGMLGSLFAREEFWRLDTYTSSNWIRCRLLPDTDDTLSDYFRFGNSNMLKSGAETFVDALPSVNSVLEDGANTGTASGYPDPGEQGYDYEEDEYGDGDEGEVSPNGENARENGNSSFLDDNGELDNSSDNSRRNSMGCNLLESESELSPPRPSHDLELTETNMVQEEEEELPPPPNPRYRRSESVATAAEVAMSVKSAKDRIARISNISSRFSSGIMRLKSARPTSKSQDERDLVSSFDTSSSTANLAPAMSMSVSSDSMTATGLEKSTSGIIDVDDESFDGSSLNNPLAVVAEGETEDPAPDETGDSAPVVNSPPAQSPAAATSNPTRSAVRVFPSKHDQWRTLGASYRTKAYLVLPSGVMVFGILRIGATTIVFEGEWICTLKDLSEQSREFGRGISSMGDAYVSQLKRRVWGVRVIRVIHRRRFLLDSQNGLEVYFVDGSSCMFGFESNGEADLVYATLRERKPPCLAKWGKRILTADRMFGKSKWTEMWVRREISNFEYLMLLNVSAGRSYNDITQYPVFPWILRDYESTELRLEDPSIYRDFRKSIGAQTPEALQRVKDKYNSADQSSKLPSYHFSTSYSHMRSVLYFLARLAPFTSAAFGANFIGDNSQQNGRIGFHEPSSSSTNFDSIADAFHKCTTEENHSFELPPEFFFLPDFLGSDRNKILAGSRNQGPSRFVALPNWAISAHDFVRQHRVALESDYVSENLHHWIDLIFGFKQAGRPSVDSQNVYHVACYPERLNLNTLDMSVRAKLTQRGTIPIQLFRKPHPARMTQDGALETRFPASHAVATLSSRRQVRRHDLSSKHTASISNIRFSNAMNQGLGLSGPGLGSGTGIGAHSTGGNELGSVVYTSDSSGIVMAKRYLNAVPDQGRVCPFSLVDVDQWWKLPAGCLVNDGVVFYEQMISCGYWDGSWRIHWSADGELLQRIAFHKKTILCMARSEDDFTGDLALAFGSEDCTVSVWALSKMAATRSRRMFVKKELPVGGLPWVLLCGHTSPVIAVALNVDLDVVTSSSKDNAIMIHSLRSSTPLHNIALQSPMHSIVTHMTISPLGDTLIHSIIDEDAKTRSTSTHRLSVAEDNFRPMRKSESYSADEVVKQSGRQSELHLVSINGHLVSNEKLTCSNDEPQLLLDRGVLFTRSGEYIITATTVPEAAIEVRDAGVPFTV</sequence>
<dbReference type="OMA" id="CITHTHR"/>
<feature type="compositionally biased region" description="Low complexity" evidence="4">
    <location>
        <begin position="1742"/>
        <end position="1753"/>
    </location>
</feature>
<accession>K3WL43</accession>
<dbReference type="Pfam" id="PF20426">
    <property type="entry name" value="NBCH_WD40"/>
    <property type="match status" value="1"/>
</dbReference>
<feature type="region of interest" description="Disordered" evidence="4">
    <location>
        <begin position="1912"/>
        <end position="1947"/>
    </location>
</feature>
<evidence type="ECO:0000256" key="1">
    <source>
        <dbReference type="ARBA" id="ARBA00022574"/>
    </source>
</evidence>
<dbReference type="PANTHER" id="PTHR13743">
    <property type="entry name" value="BEIGE/BEACH-RELATED"/>
    <property type="match status" value="1"/>
</dbReference>
<dbReference type="SMART" id="SM01026">
    <property type="entry name" value="Beach"/>
    <property type="match status" value="1"/>
</dbReference>
<evidence type="ECO:0000313" key="6">
    <source>
        <dbReference type="EnsemblProtists" id="PYU1_T005685"/>
    </source>
</evidence>
<feature type="compositionally biased region" description="Low complexity" evidence="4">
    <location>
        <begin position="1544"/>
        <end position="1556"/>
    </location>
</feature>
<keyword evidence="1 3" id="KW-0853">WD repeat</keyword>
<dbReference type="PROSITE" id="PS50197">
    <property type="entry name" value="BEACH"/>
    <property type="match status" value="1"/>
</dbReference>
<dbReference type="InterPro" id="IPR000409">
    <property type="entry name" value="BEACH_dom"/>
</dbReference>
<feature type="compositionally biased region" description="Acidic residues" evidence="4">
    <location>
        <begin position="1912"/>
        <end position="1923"/>
    </location>
</feature>
<feature type="region of interest" description="Disordered" evidence="4">
    <location>
        <begin position="1255"/>
        <end position="1299"/>
    </location>
</feature>
<dbReference type="InterPro" id="IPR001680">
    <property type="entry name" value="WD40_rpt"/>
</dbReference>
<dbReference type="Gene3D" id="2.60.120.200">
    <property type="match status" value="1"/>
</dbReference>
<evidence type="ECO:0000259" key="5">
    <source>
        <dbReference type="PROSITE" id="PS50197"/>
    </source>
</evidence>
<dbReference type="CDD" id="cd06071">
    <property type="entry name" value="Beach"/>
    <property type="match status" value="1"/>
</dbReference>
<dbReference type="InterPro" id="IPR046851">
    <property type="entry name" value="NBCH_WD40"/>
</dbReference>
<dbReference type="Gene3D" id="1.10.1540.10">
    <property type="entry name" value="BEACH domain"/>
    <property type="match status" value="1"/>
</dbReference>
<reference evidence="6" key="3">
    <citation type="submission" date="2015-02" db="UniProtKB">
        <authorList>
            <consortium name="EnsemblProtists"/>
        </authorList>
    </citation>
    <scope>IDENTIFICATION</scope>
    <source>
        <strain evidence="6">DAOM BR144</strain>
    </source>
</reference>
<feature type="compositionally biased region" description="Low complexity" evidence="4">
    <location>
        <begin position="1925"/>
        <end position="1945"/>
    </location>
</feature>
<organism evidence="6 7">
    <name type="scientific">Globisporangium ultimum (strain ATCC 200006 / CBS 805.95 / DAOM BR144)</name>
    <name type="common">Pythium ultimum</name>
    <dbReference type="NCBI Taxonomy" id="431595"/>
    <lineage>
        <taxon>Eukaryota</taxon>
        <taxon>Sar</taxon>
        <taxon>Stramenopiles</taxon>
        <taxon>Oomycota</taxon>
        <taxon>Peronosporomycetes</taxon>
        <taxon>Pythiales</taxon>
        <taxon>Pythiaceae</taxon>
        <taxon>Globisporangium</taxon>
    </lineage>
</organism>
<dbReference type="eggNOG" id="KOG1787">
    <property type="taxonomic scope" value="Eukaryota"/>
</dbReference>
<feature type="compositionally biased region" description="Low complexity" evidence="4">
    <location>
        <begin position="1276"/>
        <end position="1299"/>
    </location>
</feature>
<feature type="repeat" description="WD" evidence="3">
    <location>
        <begin position="2614"/>
        <end position="2655"/>
    </location>
</feature>
<dbReference type="InterPro" id="IPR023362">
    <property type="entry name" value="PH-BEACH_dom"/>
</dbReference>
<evidence type="ECO:0000256" key="2">
    <source>
        <dbReference type="ARBA" id="ARBA00022737"/>
    </source>
</evidence>
<protein>
    <recommendedName>
        <fullName evidence="5">BEACH domain-containing protein</fullName>
    </recommendedName>
</protein>
<dbReference type="InterPro" id="IPR031570">
    <property type="entry name" value="NBEA/BDCP_DUF4704"/>
</dbReference>
<evidence type="ECO:0000256" key="3">
    <source>
        <dbReference type="PROSITE-ProRule" id="PRU00221"/>
    </source>
</evidence>
<dbReference type="InterPro" id="IPR036322">
    <property type="entry name" value="WD40_repeat_dom_sf"/>
</dbReference>
<dbReference type="SMART" id="SM00320">
    <property type="entry name" value="WD40"/>
    <property type="match status" value="2"/>
</dbReference>